<feature type="transmembrane region" description="Helical" evidence="9">
    <location>
        <begin position="20"/>
        <end position="42"/>
    </location>
</feature>
<dbReference type="Gene3D" id="1.10.3720.10">
    <property type="entry name" value="MetI-like"/>
    <property type="match status" value="1"/>
</dbReference>
<evidence type="ECO:0000256" key="5">
    <source>
        <dbReference type="ARBA" id="ARBA00022692"/>
    </source>
</evidence>
<keyword evidence="8 9" id="KW-0472">Membrane</keyword>
<protein>
    <recommendedName>
        <fullName evidence="10">ABC transmembrane type-1 domain-containing protein</fullName>
    </recommendedName>
</protein>
<feature type="transmembrane region" description="Helical" evidence="9">
    <location>
        <begin position="54"/>
        <end position="79"/>
    </location>
</feature>
<keyword evidence="6" id="KW-0029">Amino-acid transport</keyword>
<reference evidence="11" key="1">
    <citation type="submission" date="2016-04" db="EMBL/GenBank/DDBJ databases">
        <authorList>
            <person name="Evans L.H."/>
            <person name="Alamgir A."/>
            <person name="Owens N."/>
            <person name="Weber N.D."/>
            <person name="Virtaneva K."/>
            <person name="Barbian K."/>
            <person name="Babar A."/>
            <person name="Rosenke K."/>
        </authorList>
    </citation>
    <scope>NUCLEOTIDE SEQUENCE</scope>
    <source>
        <strain evidence="11">86</strain>
    </source>
</reference>
<feature type="domain" description="ABC transmembrane type-1" evidence="10">
    <location>
        <begin position="20"/>
        <end position="209"/>
    </location>
</feature>
<name>A0A212J9T4_9FIRM</name>
<keyword evidence="3 9" id="KW-0813">Transport</keyword>
<gene>
    <name evidence="11" type="ORF">KL86CLO1_10744</name>
</gene>
<evidence type="ECO:0000256" key="2">
    <source>
        <dbReference type="ARBA" id="ARBA00010072"/>
    </source>
</evidence>
<dbReference type="InterPro" id="IPR000515">
    <property type="entry name" value="MetI-like"/>
</dbReference>
<dbReference type="PANTHER" id="PTHR30614:SF20">
    <property type="entry name" value="GLUTAMINE TRANSPORT SYSTEM PERMEASE PROTEIN GLNP"/>
    <property type="match status" value="1"/>
</dbReference>
<dbReference type="PANTHER" id="PTHR30614">
    <property type="entry name" value="MEMBRANE COMPONENT OF AMINO ACID ABC TRANSPORTER"/>
    <property type="match status" value="1"/>
</dbReference>
<comment type="similarity">
    <text evidence="2">Belongs to the binding-protein-dependent transport system permease family. HisMQ subfamily.</text>
</comment>
<feature type="transmembrane region" description="Helical" evidence="9">
    <location>
        <begin position="191"/>
        <end position="212"/>
    </location>
</feature>
<evidence type="ECO:0000259" key="10">
    <source>
        <dbReference type="PROSITE" id="PS50928"/>
    </source>
</evidence>
<dbReference type="GO" id="GO:0043190">
    <property type="term" value="C:ATP-binding cassette (ABC) transporter complex"/>
    <property type="evidence" value="ECO:0007669"/>
    <property type="project" value="InterPro"/>
</dbReference>
<evidence type="ECO:0000256" key="8">
    <source>
        <dbReference type="ARBA" id="ARBA00023136"/>
    </source>
</evidence>
<evidence type="ECO:0000313" key="11">
    <source>
        <dbReference type="EMBL" id="SBV96191.1"/>
    </source>
</evidence>
<dbReference type="EMBL" id="FLUN01000001">
    <property type="protein sequence ID" value="SBV96191.1"/>
    <property type="molecule type" value="Genomic_DNA"/>
</dbReference>
<dbReference type="Pfam" id="PF00528">
    <property type="entry name" value="BPD_transp_1"/>
    <property type="match status" value="1"/>
</dbReference>
<keyword evidence="7 9" id="KW-1133">Transmembrane helix</keyword>
<evidence type="ECO:0000256" key="4">
    <source>
        <dbReference type="ARBA" id="ARBA00022475"/>
    </source>
</evidence>
<accession>A0A212J9T4</accession>
<keyword evidence="4" id="KW-1003">Cell membrane</keyword>
<comment type="subcellular location">
    <subcellularLocation>
        <location evidence="1 9">Cell membrane</location>
        <topology evidence="1 9">Multi-pass membrane protein</topology>
    </subcellularLocation>
</comment>
<dbReference type="InterPro" id="IPR043429">
    <property type="entry name" value="ArtM/GltK/GlnP/TcyL/YhdX-like"/>
</dbReference>
<dbReference type="InterPro" id="IPR010065">
    <property type="entry name" value="AA_ABC_transptr_permease_3TM"/>
</dbReference>
<dbReference type="InterPro" id="IPR035906">
    <property type="entry name" value="MetI-like_sf"/>
</dbReference>
<dbReference type="AlphaFoldDB" id="A0A212J9T4"/>
<proteinExistence type="inferred from homology"/>
<dbReference type="NCBIfam" id="TIGR01726">
    <property type="entry name" value="HEQRo_perm_3TM"/>
    <property type="match status" value="1"/>
</dbReference>
<dbReference type="CDD" id="cd06261">
    <property type="entry name" value="TM_PBP2"/>
    <property type="match status" value="1"/>
</dbReference>
<evidence type="ECO:0000256" key="7">
    <source>
        <dbReference type="ARBA" id="ARBA00022989"/>
    </source>
</evidence>
<dbReference type="GO" id="GO:0006865">
    <property type="term" value="P:amino acid transport"/>
    <property type="evidence" value="ECO:0007669"/>
    <property type="project" value="UniProtKB-KW"/>
</dbReference>
<evidence type="ECO:0000256" key="3">
    <source>
        <dbReference type="ARBA" id="ARBA00022448"/>
    </source>
</evidence>
<evidence type="ECO:0000256" key="9">
    <source>
        <dbReference type="RuleBase" id="RU363032"/>
    </source>
</evidence>
<keyword evidence="5 9" id="KW-0812">Transmembrane</keyword>
<dbReference type="SUPFAM" id="SSF161098">
    <property type="entry name" value="MetI-like"/>
    <property type="match status" value="1"/>
</dbReference>
<sequence length="222" mass="24594">MFERMVRLWQTYDTVFLEGLWGTLWLSAVSVLAATVVGGLLAAMKLSKVKALDLLVNLFMLVIRGTPILLQLYFFWLWLPQIMPFGLSDTQCIVVALIVNASAYVAEVIRAGVQSVDIGQTEAAKSLGMSPLHVLTHIVVPQAVKSILPALGNQYIMMIKQTSLASVFFVQELMTSYKTVQSATFLSLPSLAIVGVIYLVVTTVLTQALDLFERRLKRSERN</sequence>
<evidence type="ECO:0000256" key="1">
    <source>
        <dbReference type="ARBA" id="ARBA00004651"/>
    </source>
</evidence>
<organism evidence="11">
    <name type="scientific">uncultured Eubacteriales bacterium</name>
    <dbReference type="NCBI Taxonomy" id="172733"/>
    <lineage>
        <taxon>Bacteria</taxon>
        <taxon>Bacillati</taxon>
        <taxon>Bacillota</taxon>
        <taxon>Clostridia</taxon>
        <taxon>Eubacteriales</taxon>
        <taxon>environmental samples</taxon>
    </lineage>
</organism>
<dbReference type="GO" id="GO:0022857">
    <property type="term" value="F:transmembrane transporter activity"/>
    <property type="evidence" value="ECO:0007669"/>
    <property type="project" value="InterPro"/>
</dbReference>
<dbReference type="PROSITE" id="PS50928">
    <property type="entry name" value="ABC_TM1"/>
    <property type="match status" value="1"/>
</dbReference>
<evidence type="ECO:0000256" key="6">
    <source>
        <dbReference type="ARBA" id="ARBA00022970"/>
    </source>
</evidence>